<sequence>MTPAPDISRHCPPGEVNMARGWVGILFLGTVMAASLRETPPMDYDKVRDFVVQQYNMESRSEFLFRMVSADTQPNWNATSDKIQSFSLTLRETVCKGNPEKDDVAACDYKEKGDIQSPKQTSSRGLNSMNVKMAMELSLPKLVLLLDFFVHDCADAQLIKGKYSANERHVQKCHKESIKQTGSTQGIYDRSKADPDPCNGIRRSHRQSIAEPPKQYKCGECGKEFRLKIMFQIHQETKSKKASFPCPECNMCLFTSSHLRVHRRTHFQGCRGKEKSHLRENQLSVHRKNHCALEKLHWCRDCRQGFHRYFDLLQHKKSHEVAEPWLCAQCGVLFMSQNDVAMHEEGHFEEAMCELVACGQNCICESSLQLHFASQTDGSKVGLEDHKQLPRKFYGKEGKPYSCVHCGSQFQLEVNLGMHYRYCPMGKKLKQGENGPPQGLKVRAGQGNSDLFHSQHPSQTSAQHSCPGPGKSISHMHHQKGGKQRDSAKHDPVVPSADSSGGPPKSSATKKLHKCHNCGKTFVFKWQLAGHLKGHGMGKGFVCKSSLWNHRRTHQGEASYKKENGQKNLVPAASRRMDKEKTLYPCVKCGRSFTKSYMPDHQAFHEGVRYKCLFCGKVFNFKSGALSHLKHHKVKGDFSTCPKCKGSGGFPSRDCLCRIQKIRIAPGLEA</sequence>
<dbReference type="Gene3D" id="3.10.450.10">
    <property type="match status" value="1"/>
</dbReference>
<dbReference type="PANTHER" id="PTHR47772:SF13">
    <property type="entry name" value="GASTRULA ZINC FINGER PROTEIN XLCGF49.1-LIKE-RELATED"/>
    <property type="match status" value="1"/>
</dbReference>
<keyword evidence="13" id="KW-1185">Reference proteome</keyword>
<dbReference type="EMBL" id="JAIPUX010000521">
    <property type="protein sequence ID" value="KAH0627712.1"/>
    <property type="molecule type" value="Genomic_DNA"/>
</dbReference>
<feature type="region of interest" description="Disordered" evidence="10">
    <location>
        <begin position="174"/>
        <end position="197"/>
    </location>
</feature>
<dbReference type="SUPFAM" id="SSF57667">
    <property type="entry name" value="beta-beta-alpha zinc fingers"/>
    <property type="match status" value="4"/>
</dbReference>
<keyword evidence="3" id="KW-0677">Repeat</keyword>
<protein>
    <recommendedName>
        <fullName evidence="11">C2H2-type domain-containing protein</fullName>
    </recommendedName>
</protein>
<dbReference type="Proteomes" id="UP000826234">
    <property type="component" value="Unassembled WGS sequence"/>
</dbReference>
<dbReference type="Pfam" id="PF00666">
    <property type="entry name" value="Cathelicidins"/>
    <property type="match status" value="1"/>
</dbReference>
<dbReference type="InterPro" id="IPR036236">
    <property type="entry name" value="Znf_C2H2_sf"/>
</dbReference>
<evidence type="ECO:0000256" key="3">
    <source>
        <dbReference type="ARBA" id="ARBA00022737"/>
    </source>
</evidence>
<feature type="domain" description="C2H2-type" evidence="11">
    <location>
        <begin position="513"/>
        <end position="540"/>
    </location>
</feature>
<evidence type="ECO:0000256" key="5">
    <source>
        <dbReference type="ARBA" id="ARBA00022833"/>
    </source>
</evidence>
<feature type="region of interest" description="Disordered" evidence="10">
    <location>
        <begin position="431"/>
        <end position="512"/>
    </location>
</feature>
<dbReference type="Gene3D" id="3.30.160.60">
    <property type="entry name" value="Classic Zinc Finger"/>
    <property type="match status" value="3"/>
</dbReference>
<dbReference type="InterPro" id="IPR046350">
    <property type="entry name" value="Cystatin_sf"/>
</dbReference>
<dbReference type="PANTHER" id="PTHR47772">
    <property type="entry name" value="ZINC FINGER PROTEIN 200"/>
    <property type="match status" value="1"/>
</dbReference>
<evidence type="ECO:0000256" key="10">
    <source>
        <dbReference type="SAM" id="MobiDB-lite"/>
    </source>
</evidence>
<evidence type="ECO:0000256" key="4">
    <source>
        <dbReference type="ARBA" id="ARBA00022771"/>
    </source>
</evidence>
<evidence type="ECO:0000313" key="13">
    <source>
        <dbReference type="Proteomes" id="UP000826234"/>
    </source>
</evidence>
<keyword evidence="5" id="KW-0862">Zinc</keyword>
<keyword evidence="4 9" id="KW-0863">Zinc-finger</keyword>
<feature type="domain" description="C2H2-type" evidence="11">
    <location>
        <begin position="244"/>
        <end position="266"/>
    </location>
</feature>
<evidence type="ECO:0000256" key="7">
    <source>
        <dbReference type="ARBA" id="ARBA00023163"/>
    </source>
</evidence>
<feature type="domain" description="C2H2-type" evidence="11">
    <location>
        <begin position="216"/>
        <end position="243"/>
    </location>
</feature>
<organism evidence="12 13">
    <name type="scientific">Phrynosoma platyrhinos</name>
    <name type="common">Desert horned lizard</name>
    <dbReference type="NCBI Taxonomy" id="52577"/>
    <lineage>
        <taxon>Eukaryota</taxon>
        <taxon>Metazoa</taxon>
        <taxon>Chordata</taxon>
        <taxon>Craniata</taxon>
        <taxon>Vertebrata</taxon>
        <taxon>Euteleostomi</taxon>
        <taxon>Lepidosauria</taxon>
        <taxon>Squamata</taxon>
        <taxon>Bifurcata</taxon>
        <taxon>Unidentata</taxon>
        <taxon>Episquamata</taxon>
        <taxon>Toxicofera</taxon>
        <taxon>Iguania</taxon>
        <taxon>Phrynosomatidae</taxon>
        <taxon>Phrynosomatinae</taxon>
        <taxon>Phrynosoma</taxon>
    </lineage>
</organism>
<accession>A0ABQ7TDX8</accession>
<evidence type="ECO:0000256" key="8">
    <source>
        <dbReference type="ARBA" id="ARBA00023242"/>
    </source>
</evidence>
<feature type="compositionally biased region" description="Basic and acidic residues" evidence="10">
    <location>
        <begin position="483"/>
        <end position="492"/>
    </location>
</feature>
<feature type="domain" description="C2H2-type" evidence="11">
    <location>
        <begin position="610"/>
        <end position="632"/>
    </location>
</feature>
<keyword evidence="8" id="KW-0539">Nucleus</keyword>
<evidence type="ECO:0000256" key="2">
    <source>
        <dbReference type="ARBA" id="ARBA00022723"/>
    </source>
</evidence>
<feature type="domain" description="C2H2-type" evidence="11">
    <location>
        <begin position="297"/>
        <end position="324"/>
    </location>
</feature>
<comment type="subcellular location">
    <subcellularLocation>
        <location evidence="1">Nucleus</location>
    </subcellularLocation>
</comment>
<evidence type="ECO:0000259" key="11">
    <source>
        <dbReference type="PROSITE" id="PS50157"/>
    </source>
</evidence>
<dbReference type="Pfam" id="PF00096">
    <property type="entry name" value="zf-C2H2"/>
    <property type="match status" value="2"/>
</dbReference>
<comment type="caution">
    <text evidence="12">The sequence shown here is derived from an EMBL/GenBank/DDBJ whole genome shotgun (WGS) entry which is preliminary data.</text>
</comment>
<name>A0ABQ7TDX8_PHRPL</name>
<feature type="domain" description="C2H2-type" evidence="11">
    <location>
        <begin position="401"/>
        <end position="429"/>
    </location>
</feature>
<gene>
    <name evidence="12" type="ORF">JD844_003842</name>
</gene>
<evidence type="ECO:0000256" key="1">
    <source>
        <dbReference type="ARBA" id="ARBA00004123"/>
    </source>
</evidence>
<reference evidence="12 13" key="1">
    <citation type="journal article" date="2022" name="Gigascience">
        <title>A chromosome-level genome assembly and annotation of the desert horned lizard, Phrynosoma platyrhinos, provides insight into chromosomal rearrangements among reptiles.</title>
        <authorList>
            <person name="Koochekian N."/>
            <person name="Ascanio A."/>
            <person name="Farleigh K."/>
            <person name="Card D.C."/>
            <person name="Schield D.R."/>
            <person name="Castoe T.A."/>
            <person name="Jezkova T."/>
        </authorList>
    </citation>
    <scope>NUCLEOTIDE SEQUENCE [LARGE SCALE GENOMIC DNA]</scope>
    <source>
        <strain evidence="12">NK-2021</strain>
    </source>
</reference>
<dbReference type="SMART" id="SM00355">
    <property type="entry name" value="ZnF_C2H2"/>
    <property type="match status" value="8"/>
</dbReference>
<keyword evidence="2" id="KW-0479">Metal-binding</keyword>
<keyword evidence="7" id="KW-0804">Transcription</keyword>
<evidence type="ECO:0000313" key="12">
    <source>
        <dbReference type="EMBL" id="KAH0627712.1"/>
    </source>
</evidence>
<dbReference type="SUPFAM" id="SSF54403">
    <property type="entry name" value="Cystatin/monellin"/>
    <property type="match status" value="1"/>
</dbReference>
<dbReference type="PROSITE" id="PS00028">
    <property type="entry name" value="ZINC_FINGER_C2H2_1"/>
    <property type="match status" value="5"/>
</dbReference>
<dbReference type="InterPro" id="IPR050636">
    <property type="entry name" value="C2H2-ZF_domain-containing"/>
</dbReference>
<evidence type="ECO:0000256" key="9">
    <source>
        <dbReference type="PROSITE-ProRule" id="PRU00042"/>
    </source>
</evidence>
<proteinExistence type="predicted"/>
<feature type="compositionally biased region" description="Polar residues" evidence="10">
    <location>
        <begin position="446"/>
        <end position="464"/>
    </location>
</feature>
<evidence type="ECO:0000256" key="6">
    <source>
        <dbReference type="ARBA" id="ARBA00023015"/>
    </source>
</evidence>
<dbReference type="PROSITE" id="PS50157">
    <property type="entry name" value="ZINC_FINGER_C2H2_2"/>
    <property type="match status" value="7"/>
</dbReference>
<dbReference type="InterPro" id="IPR013087">
    <property type="entry name" value="Znf_C2H2_type"/>
</dbReference>
<feature type="domain" description="C2H2-type" evidence="11">
    <location>
        <begin position="325"/>
        <end position="352"/>
    </location>
</feature>
<keyword evidence="6" id="KW-0805">Transcription regulation</keyword>